<name>A0A0C3NV59_PISTI</name>
<reference evidence="2" key="2">
    <citation type="submission" date="2015-01" db="EMBL/GenBank/DDBJ databases">
        <title>Evolutionary Origins and Diversification of the Mycorrhizal Mutualists.</title>
        <authorList>
            <consortium name="DOE Joint Genome Institute"/>
            <consortium name="Mycorrhizal Genomics Consortium"/>
            <person name="Kohler A."/>
            <person name="Kuo A."/>
            <person name="Nagy L.G."/>
            <person name="Floudas D."/>
            <person name="Copeland A."/>
            <person name="Barry K.W."/>
            <person name="Cichocki N."/>
            <person name="Veneault-Fourrey C."/>
            <person name="LaButti K."/>
            <person name="Lindquist E.A."/>
            <person name="Lipzen A."/>
            <person name="Lundell T."/>
            <person name="Morin E."/>
            <person name="Murat C."/>
            <person name="Riley R."/>
            <person name="Ohm R."/>
            <person name="Sun H."/>
            <person name="Tunlid A."/>
            <person name="Henrissat B."/>
            <person name="Grigoriev I.V."/>
            <person name="Hibbett D.S."/>
            <person name="Martin F."/>
        </authorList>
    </citation>
    <scope>NUCLEOTIDE SEQUENCE [LARGE SCALE GENOMIC DNA]</scope>
    <source>
        <strain evidence="2">Marx 270</strain>
    </source>
</reference>
<accession>A0A0C3NV59</accession>
<dbReference type="Proteomes" id="UP000054217">
    <property type="component" value="Unassembled WGS sequence"/>
</dbReference>
<dbReference type="InParanoid" id="A0A0C3NV59"/>
<keyword evidence="2" id="KW-1185">Reference proteome</keyword>
<protein>
    <submittedName>
        <fullName evidence="1">Uncharacterized protein</fullName>
    </submittedName>
</protein>
<dbReference type="HOGENOM" id="CLU_1960464_0_0_1"/>
<reference evidence="1 2" key="1">
    <citation type="submission" date="2014-04" db="EMBL/GenBank/DDBJ databases">
        <authorList>
            <consortium name="DOE Joint Genome Institute"/>
            <person name="Kuo A."/>
            <person name="Kohler A."/>
            <person name="Costa M.D."/>
            <person name="Nagy L.G."/>
            <person name="Floudas D."/>
            <person name="Copeland A."/>
            <person name="Barry K.W."/>
            <person name="Cichocki N."/>
            <person name="Veneault-Fourrey C."/>
            <person name="LaButti K."/>
            <person name="Lindquist E.A."/>
            <person name="Lipzen A."/>
            <person name="Lundell T."/>
            <person name="Morin E."/>
            <person name="Murat C."/>
            <person name="Sun H."/>
            <person name="Tunlid A."/>
            <person name="Henrissat B."/>
            <person name="Grigoriev I.V."/>
            <person name="Hibbett D.S."/>
            <person name="Martin F."/>
            <person name="Nordberg H.P."/>
            <person name="Cantor M.N."/>
            <person name="Hua S.X."/>
        </authorList>
    </citation>
    <scope>NUCLEOTIDE SEQUENCE [LARGE SCALE GENOMIC DNA]</scope>
    <source>
        <strain evidence="1 2">Marx 270</strain>
    </source>
</reference>
<gene>
    <name evidence="1" type="ORF">M404DRAFT_25873</name>
</gene>
<dbReference type="AlphaFoldDB" id="A0A0C3NV59"/>
<evidence type="ECO:0000313" key="1">
    <source>
        <dbReference type="EMBL" id="KIO04760.1"/>
    </source>
</evidence>
<sequence length="136" mass="15665">MAVCGYKHFSPCTAPYVIWTFLVGKTSCPRMMWIRPERNYDISITKDQIIFPADTVITSKSFDVEGRHYHVFFDADCDHRDRKNTTYVFVRLLRNGKAIDICAEDDLPDILVLLSQYVVCLMSASIHPKVPSLSRM</sequence>
<proteinExistence type="predicted"/>
<dbReference type="EMBL" id="KN831969">
    <property type="protein sequence ID" value="KIO04760.1"/>
    <property type="molecule type" value="Genomic_DNA"/>
</dbReference>
<organism evidence="1 2">
    <name type="scientific">Pisolithus tinctorius Marx 270</name>
    <dbReference type="NCBI Taxonomy" id="870435"/>
    <lineage>
        <taxon>Eukaryota</taxon>
        <taxon>Fungi</taxon>
        <taxon>Dikarya</taxon>
        <taxon>Basidiomycota</taxon>
        <taxon>Agaricomycotina</taxon>
        <taxon>Agaricomycetes</taxon>
        <taxon>Agaricomycetidae</taxon>
        <taxon>Boletales</taxon>
        <taxon>Sclerodermatineae</taxon>
        <taxon>Pisolithaceae</taxon>
        <taxon>Pisolithus</taxon>
    </lineage>
</organism>
<evidence type="ECO:0000313" key="2">
    <source>
        <dbReference type="Proteomes" id="UP000054217"/>
    </source>
</evidence>